<dbReference type="Pfam" id="PF07055">
    <property type="entry name" value="Eno-Rase_FAD_bd"/>
    <property type="match status" value="1"/>
</dbReference>
<evidence type="ECO:0000259" key="12">
    <source>
        <dbReference type="Pfam" id="PF12242"/>
    </source>
</evidence>
<evidence type="ECO:0000256" key="6">
    <source>
        <dbReference type="ARBA" id="ARBA00023098"/>
    </source>
</evidence>
<dbReference type="EC" id="1.3.1.44" evidence="9"/>
<keyword evidence="7 9" id="KW-0275">Fatty acid biosynthesis</keyword>
<evidence type="ECO:0000313" key="13">
    <source>
        <dbReference type="EMBL" id="QAA35156.1"/>
    </source>
</evidence>
<comment type="catalytic activity">
    <reaction evidence="8 9">
        <text>a 2,3-saturated acyl-CoA + NAD(+) = a (2E)-enoyl-CoA + NADH + H(+)</text>
        <dbReference type="Rhea" id="RHEA:18177"/>
        <dbReference type="ChEBI" id="CHEBI:15378"/>
        <dbReference type="ChEBI" id="CHEBI:57540"/>
        <dbReference type="ChEBI" id="CHEBI:57945"/>
        <dbReference type="ChEBI" id="CHEBI:58856"/>
        <dbReference type="ChEBI" id="CHEBI:65111"/>
        <dbReference type="EC" id="1.3.1.44"/>
    </reaction>
</comment>
<dbReference type="Pfam" id="PF12241">
    <property type="entry name" value="Enoyl_reductase"/>
    <property type="match status" value="1"/>
</dbReference>
<comment type="similarity">
    <text evidence="9">Belongs to the TER reductase family.</text>
</comment>
<dbReference type="GO" id="GO:0006633">
    <property type="term" value="P:fatty acid biosynthetic process"/>
    <property type="evidence" value="ECO:0007669"/>
    <property type="project" value="UniProtKB-UniRule"/>
</dbReference>
<dbReference type="PANTHER" id="PTHR37480">
    <property type="entry name" value="ENOYL-[ACYL-CARRIER-PROTEIN] REDUCTASE [NADH]"/>
    <property type="match status" value="1"/>
</dbReference>
<dbReference type="InterPro" id="IPR050048">
    <property type="entry name" value="FabV-like_NADH_b"/>
</dbReference>
<dbReference type="NCBIfam" id="NF010177">
    <property type="entry name" value="PRK13656.1"/>
    <property type="match status" value="1"/>
</dbReference>
<evidence type="ECO:0000256" key="2">
    <source>
        <dbReference type="ARBA" id="ARBA00022516"/>
    </source>
</evidence>
<dbReference type="NCBIfam" id="NF043048">
    <property type="entry name" value="EnoyACPredFabV"/>
    <property type="match status" value="1"/>
</dbReference>
<evidence type="ECO:0000313" key="14">
    <source>
        <dbReference type="Proteomes" id="UP000286268"/>
    </source>
</evidence>
<gene>
    <name evidence="9" type="primary">fabV</name>
    <name evidence="13" type="ORF">C1I91_27870</name>
</gene>
<keyword evidence="6 9" id="KW-0443">Lipid metabolism</keyword>
<feature type="binding site" evidence="9">
    <location>
        <begin position="272"/>
        <end position="274"/>
    </location>
    <ligand>
        <name>NAD(+)</name>
        <dbReference type="ChEBI" id="CHEBI:57540"/>
    </ligand>
</feature>
<dbReference type="OrthoDB" id="9802260at2"/>
<dbReference type="GO" id="GO:0004318">
    <property type="term" value="F:enoyl-[acyl-carrier-protein] reductase (NADH) activity"/>
    <property type="evidence" value="ECO:0007669"/>
    <property type="project" value="TreeGrafter"/>
</dbReference>
<evidence type="ECO:0000256" key="3">
    <source>
        <dbReference type="ARBA" id="ARBA00022832"/>
    </source>
</evidence>
<feature type="binding site" evidence="9">
    <location>
        <begin position="47"/>
        <end position="52"/>
    </location>
    <ligand>
        <name>NAD(+)</name>
        <dbReference type="ChEBI" id="CHEBI:57540"/>
    </ligand>
</feature>
<feature type="binding site" evidence="9">
    <location>
        <begin position="73"/>
        <end position="74"/>
    </location>
    <ligand>
        <name>NAD(+)</name>
        <dbReference type="ChEBI" id="CHEBI:57540"/>
    </ligand>
</feature>
<dbReference type="KEGG" id="cmah:C1I91_27870"/>
<reference evidence="13 14" key="1">
    <citation type="submission" date="2018-01" db="EMBL/GenBank/DDBJ databases">
        <title>Genome Sequencing and Assembly of Anaerobacter polyendosporus strain CT4.</title>
        <authorList>
            <person name="Tachaapaikoon C."/>
            <person name="Sutheeworapong S."/>
            <person name="Jenjaroenpun P."/>
            <person name="Wongsurawat T."/>
            <person name="Nookeaw I."/>
            <person name="Cheawchanlertfa P."/>
            <person name="Kosugi A."/>
            <person name="Cheevadhanarak S."/>
            <person name="Ratanakhanokchai K."/>
        </authorList>
    </citation>
    <scope>NUCLEOTIDE SEQUENCE [LARGE SCALE GENOMIC DNA]</scope>
    <source>
        <strain evidence="13 14">CT4</strain>
    </source>
</reference>
<feature type="active site" description="Proton donor" evidence="9">
    <location>
        <position position="234"/>
    </location>
</feature>
<feature type="binding site" evidence="9">
    <location>
        <begin position="138"/>
        <end position="139"/>
    </location>
    <ligand>
        <name>NAD(+)</name>
        <dbReference type="ChEBI" id="CHEBI:57540"/>
    </ligand>
</feature>
<accession>A0A3R5X5F3</accession>
<evidence type="ECO:0000256" key="4">
    <source>
        <dbReference type="ARBA" id="ARBA00023002"/>
    </source>
</evidence>
<keyword evidence="3 9" id="KW-0276">Fatty acid metabolism</keyword>
<keyword evidence="4 9" id="KW-0560">Oxidoreductase</keyword>
<evidence type="ECO:0000256" key="1">
    <source>
        <dbReference type="ARBA" id="ARBA00011245"/>
    </source>
</evidence>
<dbReference type="Proteomes" id="UP000286268">
    <property type="component" value="Chromosome"/>
</dbReference>
<dbReference type="RefSeq" id="WP_128215847.1">
    <property type="nucleotide sequence ID" value="NZ_CP025746.1"/>
</dbReference>
<dbReference type="UniPathway" id="UPA00094"/>
<keyword evidence="2 9" id="KW-0444">Lipid biosynthesis</keyword>
<evidence type="ECO:0000259" key="10">
    <source>
        <dbReference type="Pfam" id="PF07055"/>
    </source>
</evidence>
<feature type="binding site" evidence="9">
    <location>
        <position position="243"/>
    </location>
    <ligand>
        <name>NAD(+)</name>
        <dbReference type="ChEBI" id="CHEBI:57540"/>
    </ligand>
</feature>
<feature type="domain" description="Enoyl reductase FAD binding" evidence="10">
    <location>
        <begin position="321"/>
        <end position="384"/>
    </location>
</feature>
<evidence type="ECO:0000256" key="5">
    <source>
        <dbReference type="ARBA" id="ARBA00023027"/>
    </source>
</evidence>
<feature type="site" description="Plays an important role in discriminating NADH against NADPH" evidence="9">
    <location>
        <position position="74"/>
    </location>
</feature>
<dbReference type="AlphaFoldDB" id="A0A3R5X5F3"/>
<comment type="function">
    <text evidence="9">Involved in the fatty acid synthesis (FAS II). Catalyzes the reduction of a carbon-carbon double bond in an enoyl moiety that is covalently linked to a coenzyme A (CoA).</text>
</comment>
<dbReference type="GO" id="GO:0051287">
    <property type="term" value="F:NAD binding"/>
    <property type="evidence" value="ECO:0007669"/>
    <property type="project" value="UniProtKB-UniRule"/>
</dbReference>
<dbReference type="InterPro" id="IPR024906">
    <property type="entry name" value="Eno_Rdtase_FAD-bd_dom"/>
</dbReference>
<evidence type="ECO:0000256" key="7">
    <source>
        <dbReference type="ARBA" id="ARBA00023160"/>
    </source>
</evidence>
<dbReference type="Pfam" id="PF12242">
    <property type="entry name" value="Eno-Rase_NADH_b"/>
    <property type="match status" value="1"/>
</dbReference>
<dbReference type="InterPro" id="IPR024910">
    <property type="entry name" value="Enoyl-CoA_Rdtase_cat_dom"/>
</dbReference>
<dbReference type="EMBL" id="CP025746">
    <property type="protein sequence ID" value="QAA35156.1"/>
    <property type="molecule type" value="Genomic_DNA"/>
</dbReference>
<feature type="domain" description="Trans-2-enoyl-CoA reductase catalytic" evidence="11">
    <location>
        <begin position="81"/>
        <end position="316"/>
    </location>
</feature>
<evidence type="ECO:0000256" key="9">
    <source>
        <dbReference type="HAMAP-Rule" id="MF_01838"/>
    </source>
</evidence>
<dbReference type="GO" id="GO:0050343">
    <property type="term" value="F:trans-2-enoyl-CoA reductase (NADH) activity"/>
    <property type="evidence" value="ECO:0007669"/>
    <property type="project" value="UniProtKB-UniRule"/>
</dbReference>
<comment type="subunit">
    <text evidence="1 9">Monomer.</text>
</comment>
<evidence type="ECO:0000259" key="11">
    <source>
        <dbReference type="Pfam" id="PF12241"/>
    </source>
</evidence>
<comment type="pathway">
    <text evidence="9">Lipid metabolism; fatty acid biosynthesis.</text>
</comment>
<feature type="binding site" evidence="9">
    <location>
        <position position="224"/>
    </location>
    <ligand>
        <name>substrate</name>
    </ligand>
</feature>
<keyword evidence="5 9" id="KW-0520">NAD</keyword>
<keyword evidence="14" id="KW-1185">Reference proteome</keyword>
<dbReference type="PANTHER" id="PTHR37480:SF1">
    <property type="entry name" value="ENOYL-[ACYL-CARRIER-PROTEIN] REDUCTASE [NADH]"/>
    <property type="match status" value="1"/>
</dbReference>
<dbReference type="Gene3D" id="3.40.50.720">
    <property type="entry name" value="NAD(P)-binding Rossmann-like Domain"/>
    <property type="match status" value="1"/>
</dbReference>
<dbReference type="HAMAP" id="MF_01838">
    <property type="entry name" value="FabV_reductase"/>
    <property type="match status" value="1"/>
</dbReference>
<proteinExistence type="inferred from homology"/>
<evidence type="ECO:0000256" key="8">
    <source>
        <dbReference type="ARBA" id="ARBA00048302"/>
    </source>
</evidence>
<sequence>MIIKPKFRDYICLTAHPEGCAINVREQVEFIKKQKHIDSPKNVLVIGSSTGYGLASRIAMAFGAGANTIGVAFERPAAKSRTASAGWYNTAEFERLAKEEGLYSKTINGDAFSNEVKEKVVELIKNDLGQIDLIIYSIASPRRTDPITGETYQSSLKPIGEAYTNKAVNFHTDIIQEVTISPASEEEVESTRKVMGGEDWQLWIEALSNAKVLSPNVKTVAYTYIGSELTYPIYRNGTIGEAKKHLEQTAKILNDKLKPINGKAYISSNKALVTQSSAAIPVVPLYIALLLKLMKDKNLDESCIEQIYRLMSTKLYSEEPLDESQIIRLDDLELRDDIQREVILQWDEINSDNIRQLTDIEGFRKEFFKLFGFGHQQIDYDTDINPDVDIQGLVQI</sequence>
<dbReference type="InterPro" id="IPR010758">
    <property type="entry name" value="Trans-2-enoyl-CoA_reductase"/>
</dbReference>
<feature type="domain" description="Trans-2-enoyl-CoA reductase-like NAD(P)H binding" evidence="12">
    <location>
        <begin position="2"/>
        <end position="78"/>
    </location>
</feature>
<feature type="binding site" evidence="9">
    <location>
        <begin position="110"/>
        <end position="111"/>
    </location>
    <ligand>
        <name>NAD(+)</name>
        <dbReference type="ChEBI" id="CHEBI:57540"/>
    </ligand>
</feature>
<protein>
    <recommendedName>
        <fullName evidence="9">Trans-2-enoyl-CoA reductase [NADH]</fullName>
        <shortName evidence="9">TER</shortName>
        <ecNumber evidence="9">1.3.1.44</ecNumber>
    </recommendedName>
</protein>
<organism evidence="13 14">
    <name type="scientific">Clostridium manihotivorum</name>
    <dbReference type="NCBI Taxonomy" id="2320868"/>
    <lineage>
        <taxon>Bacteria</taxon>
        <taxon>Bacillati</taxon>
        <taxon>Bacillota</taxon>
        <taxon>Clostridia</taxon>
        <taxon>Eubacteriales</taxon>
        <taxon>Clostridiaceae</taxon>
        <taxon>Clostridium</taxon>
    </lineage>
</organism>
<name>A0A3R5X5F3_9CLOT</name>